<evidence type="ECO:0000256" key="1">
    <source>
        <dbReference type="ARBA" id="ARBA00007870"/>
    </source>
</evidence>
<evidence type="ECO:0000256" key="4">
    <source>
        <dbReference type="ARBA" id="ARBA00023002"/>
    </source>
</evidence>
<dbReference type="InterPro" id="IPR013332">
    <property type="entry name" value="KPR_N"/>
</dbReference>
<dbReference type="InterPro" id="IPR008927">
    <property type="entry name" value="6-PGluconate_DH-like_C_sf"/>
</dbReference>
<dbReference type="EC" id="1.1.1.169" evidence="2"/>
<evidence type="ECO:0000256" key="2">
    <source>
        <dbReference type="ARBA" id="ARBA00013014"/>
    </source>
</evidence>
<dbReference type="InterPro" id="IPR036291">
    <property type="entry name" value="NAD(P)-bd_dom_sf"/>
</dbReference>
<dbReference type="PANTHER" id="PTHR43765:SF2">
    <property type="entry name" value="2-DEHYDROPANTOATE 2-REDUCTASE"/>
    <property type="match status" value="1"/>
</dbReference>
<dbReference type="InterPro" id="IPR013328">
    <property type="entry name" value="6PGD_dom2"/>
</dbReference>
<accession>X1AMV4</accession>
<dbReference type="GO" id="GO:0015940">
    <property type="term" value="P:pantothenate biosynthetic process"/>
    <property type="evidence" value="ECO:0007669"/>
    <property type="project" value="InterPro"/>
</dbReference>
<dbReference type="InterPro" id="IPR003710">
    <property type="entry name" value="ApbA"/>
</dbReference>
<dbReference type="Pfam" id="PF02558">
    <property type="entry name" value="ApbA"/>
    <property type="match status" value="1"/>
</dbReference>
<sequence>MKFAIIGAGSIGSLIGAKLSLSGEEVALIGRDPHISKVRNDGLVIELPKEKKLVKNLFACTNLIELKNSRFSPHFFVFTMKSYSTKQSCEELLEVFGKKCNILTLQNGVGNEKTISSFFGEENTFSGALTISVSLVEPGVVRQNTIKGGIGLAPVAMIENAKKIVNKLKEIFEKARFKTKVFKNYRELKWSKLLLNIIANASSAIYDLSPLKISNNYELFLQEQMAFREACKVISKLRLGTVNLPDYNVYLLKFVMNLPQPIAHSILKNKIAKSRGEKMPSLWYDLNMGKKFSEVEVLNGAVVKYGQRLKIDTPANDFFYYTLKNIAEGKLNRENFKD</sequence>
<feature type="domain" description="Ketopantoate reductase C-terminal" evidence="7">
    <location>
        <begin position="185"/>
        <end position="326"/>
    </location>
</feature>
<dbReference type="SUPFAM" id="SSF48179">
    <property type="entry name" value="6-phosphogluconate dehydrogenase C-terminal domain-like"/>
    <property type="match status" value="1"/>
</dbReference>
<reference evidence="8" key="1">
    <citation type="journal article" date="2014" name="Front. Microbiol.">
        <title>High frequency of phylogenetically diverse reductive dehalogenase-homologous genes in deep subseafloor sedimentary metagenomes.</title>
        <authorList>
            <person name="Kawai M."/>
            <person name="Futagami T."/>
            <person name="Toyoda A."/>
            <person name="Takaki Y."/>
            <person name="Nishi S."/>
            <person name="Hori S."/>
            <person name="Arai W."/>
            <person name="Tsubouchi T."/>
            <person name="Morono Y."/>
            <person name="Uchiyama I."/>
            <person name="Ito T."/>
            <person name="Fujiyama A."/>
            <person name="Inagaki F."/>
            <person name="Takami H."/>
        </authorList>
    </citation>
    <scope>NUCLEOTIDE SEQUENCE</scope>
    <source>
        <strain evidence="8">Expedition CK06-06</strain>
    </source>
</reference>
<evidence type="ECO:0000256" key="5">
    <source>
        <dbReference type="ARBA" id="ARBA00032024"/>
    </source>
</evidence>
<keyword evidence="3" id="KW-0521">NADP</keyword>
<dbReference type="EMBL" id="BART01000591">
    <property type="protein sequence ID" value="GAG73698.1"/>
    <property type="molecule type" value="Genomic_DNA"/>
</dbReference>
<comment type="similarity">
    <text evidence="1">Belongs to the ketopantoate reductase family.</text>
</comment>
<dbReference type="GO" id="GO:0008677">
    <property type="term" value="F:2-dehydropantoate 2-reductase activity"/>
    <property type="evidence" value="ECO:0007669"/>
    <property type="project" value="UniProtKB-EC"/>
</dbReference>
<dbReference type="InterPro" id="IPR050838">
    <property type="entry name" value="Ketopantoate_reductase"/>
</dbReference>
<organism evidence="8">
    <name type="scientific">marine sediment metagenome</name>
    <dbReference type="NCBI Taxonomy" id="412755"/>
    <lineage>
        <taxon>unclassified sequences</taxon>
        <taxon>metagenomes</taxon>
        <taxon>ecological metagenomes</taxon>
    </lineage>
</organism>
<keyword evidence="4" id="KW-0560">Oxidoreductase</keyword>
<comment type="caution">
    <text evidence="8">The sequence shown here is derived from an EMBL/GenBank/DDBJ whole genome shotgun (WGS) entry which is preliminary data.</text>
</comment>
<dbReference type="InterPro" id="IPR013752">
    <property type="entry name" value="KPA_reductase"/>
</dbReference>
<dbReference type="GO" id="GO:0050661">
    <property type="term" value="F:NADP binding"/>
    <property type="evidence" value="ECO:0007669"/>
    <property type="project" value="TreeGrafter"/>
</dbReference>
<dbReference type="Gene3D" id="3.40.50.720">
    <property type="entry name" value="NAD(P)-binding Rossmann-like Domain"/>
    <property type="match status" value="1"/>
</dbReference>
<feature type="domain" description="Ketopantoate reductase N-terminal" evidence="6">
    <location>
        <begin position="4"/>
        <end position="151"/>
    </location>
</feature>
<name>X1AMV4_9ZZZZ</name>
<proteinExistence type="inferred from homology"/>
<evidence type="ECO:0000313" key="8">
    <source>
        <dbReference type="EMBL" id="GAG73698.1"/>
    </source>
</evidence>
<evidence type="ECO:0000256" key="3">
    <source>
        <dbReference type="ARBA" id="ARBA00022857"/>
    </source>
</evidence>
<evidence type="ECO:0000259" key="7">
    <source>
        <dbReference type="Pfam" id="PF08546"/>
    </source>
</evidence>
<dbReference type="AlphaFoldDB" id="X1AMV4"/>
<dbReference type="NCBIfam" id="TIGR00745">
    <property type="entry name" value="apbA_panE"/>
    <property type="match status" value="1"/>
</dbReference>
<dbReference type="Pfam" id="PF08546">
    <property type="entry name" value="ApbA_C"/>
    <property type="match status" value="1"/>
</dbReference>
<gene>
    <name evidence="8" type="ORF">S01H4_02635</name>
</gene>
<dbReference type="GO" id="GO:0005737">
    <property type="term" value="C:cytoplasm"/>
    <property type="evidence" value="ECO:0007669"/>
    <property type="project" value="TreeGrafter"/>
</dbReference>
<dbReference type="SUPFAM" id="SSF51735">
    <property type="entry name" value="NAD(P)-binding Rossmann-fold domains"/>
    <property type="match status" value="1"/>
</dbReference>
<evidence type="ECO:0000259" key="6">
    <source>
        <dbReference type="Pfam" id="PF02558"/>
    </source>
</evidence>
<dbReference type="PANTHER" id="PTHR43765">
    <property type="entry name" value="2-DEHYDROPANTOATE 2-REDUCTASE-RELATED"/>
    <property type="match status" value="1"/>
</dbReference>
<dbReference type="Gene3D" id="1.10.1040.10">
    <property type="entry name" value="N-(1-d-carboxylethyl)-l-norvaline Dehydrogenase, domain 2"/>
    <property type="match status" value="1"/>
</dbReference>
<protein>
    <recommendedName>
        <fullName evidence="2">2-dehydropantoate 2-reductase</fullName>
        <ecNumber evidence="2">1.1.1.169</ecNumber>
    </recommendedName>
    <alternativeName>
        <fullName evidence="5">Ketopantoate reductase</fullName>
    </alternativeName>
</protein>